<dbReference type="Gene3D" id="2.40.10.10">
    <property type="entry name" value="Trypsin-like serine proteases"/>
    <property type="match status" value="3"/>
</dbReference>
<dbReference type="SUPFAM" id="SSF52058">
    <property type="entry name" value="L domain-like"/>
    <property type="match status" value="1"/>
</dbReference>
<dbReference type="PRINTS" id="PR00722">
    <property type="entry name" value="CHYMOTRYPSIN"/>
</dbReference>
<dbReference type="InterPro" id="IPR025875">
    <property type="entry name" value="Leu-rich_rpt_4"/>
</dbReference>
<dbReference type="Proteomes" id="UP000677054">
    <property type="component" value="Unassembled WGS sequence"/>
</dbReference>
<dbReference type="EMBL" id="CAJPEV010001122">
    <property type="protein sequence ID" value="CAG0890863.1"/>
    <property type="molecule type" value="Genomic_DNA"/>
</dbReference>
<dbReference type="AlphaFoldDB" id="A0A7R8XFV3"/>
<keyword evidence="6" id="KW-0720">Serine protease</keyword>
<keyword evidence="10" id="KW-1185">Reference proteome</keyword>
<dbReference type="Pfam" id="PF00084">
    <property type="entry name" value="Sushi"/>
    <property type="match status" value="1"/>
</dbReference>
<dbReference type="SUPFAM" id="SSF50494">
    <property type="entry name" value="Trypsin-like serine proteases"/>
    <property type="match status" value="1"/>
</dbReference>
<evidence type="ECO:0000256" key="1">
    <source>
        <dbReference type="ARBA" id="ARBA00022614"/>
    </source>
</evidence>
<keyword evidence="6" id="KW-0378">Hydrolase</keyword>
<organism evidence="9">
    <name type="scientific">Darwinula stevensoni</name>
    <dbReference type="NCBI Taxonomy" id="69355"/>
    <lineage>
        <taxon>Eukaryota</taxon>
        <taxon>Metazoa</taxon>
        <taxon>Ecdysozoa</taxon>
        <taxon>Arthropoda</taxon>
        <taxon>Crustacea</taxon>
        <taxon>Oligostraca</taxon>
        <taxon>Ostracoda</taxon>
        <taxon>Podocopa</taxon>
        <taxon>Podocopida</taxon>
        <taxon>Darwinulocopina</taxon>
        <taxon>Darwinuloidea</taxon>
        <taxon>Darwinulidae</taxon>
        <taxon>Darwinula</taxon>
    </lineage>
</organism>
<feature type="domain" description="Peptidase S1" evidence="7">
    <location>
        <begin position="439"/>
        <end position="719"/>
    </location>
</feature>
<keyword evidence="5" id="KW-0768">Sushi</keyword>
<dbReference type="SMART" id="SM00020">
    <property type="entry name" value="Tryp_SPc"/>
    <property type="match status" value="1"/>
</dbReference>
<dbReference type="CDD" id="cd00033">
    <property type="entry name" value="CCP"/>
    <property type="match status" value="1"/>
</dbReference>
<evidence type="ECO:0000256" key="2">
    <source>
        <dbReference type="ARBA" id="ARBA00022737"/>
    </source>
</evidence>
<dbReference type="InterPro" id="IPR001314">
    <property type="entry name" value="Peptidase_S1A"/>
</dbReference>
<protein>
    <submittedName>
        <fullName evidence="9">Uncharacterized protein</fullName>
    </submittedName>
</protein>
<evidence type="ECO:0000256" key="5">
    <source>
        <dbReference type="PROSITE-ProRule" id="PRU00302"/>
    </source>
</evidence>
<keyword evidence="6" id="KW-0645">Protease</keyword>
<feature type="domain" description="Sushi" evidence="8">
    <location>
        <begin position="364"/>
        <end position="424"/>
    </location>
</feature>
<evidence type="ECO:0000256" key="3">
    <source>
        <dbReference type="ARBA" id="ARBA00023157"/>
    </source>
</evidence>
<dbReference type="InterPro" id="IPR001254">
    <property type="entry name" value="Trypsin_dom"/>
</dbReference>
<dbReference type="InterPro" id="IPR001611">
    <property type="entry name" value="Leu-rich_rpt"/>
</dbReference>
<dbReference type="PROSITE" id="PS50240">
    <property type="entry name" value="TRYPSIN_DOM"/>
    <property type="match status" value="1"/>
</dbReference>
<dbReference type="InterPro" id="IPR000436">
    <property type="entry name" value="Sushi_SCR_CCP_dom"/>
</dbReference>
<evidence type="ECO:0000256" key="6">
    <source>
        <dbReference type="RuleBase" id="RU363034"/>
    </source>
</evidence>
<dbReference type="Pfam" id="PF12799">
    <property type="entry name" value="LRR_4"/>
    <property type="match status" value="3"/>
</dbReference>
<dbReference type="InterPro" id="IPR032675">
    <property type="entry name" value="LRR_dom_sf"/>
</dbReference>
<dbReference type="InterPro" id="IPR009003">
    <property type="entry name" value="Peptidase_S1_PA"/>
</dbReference>
<feature type="disulfide bond" evidence="5">
    <location>
        <begin position="366"/>
        <end position="409"/>
    </location>
</feature>
<dbReference type="SMART" id="SM00365">
    <property type="entry name" value="LRR_SD22"/>
    <property type="match status" value="5"/>
</dbReference>
<evidence type="ECO:0000256" key="4">
    <source>
        <dbReference type="ARBA" id="ARBA00024195"/>
    </source>
</evidence>
<dbReference type="PROSITE" id="PS00134">
    <property type="entry name" value="TRYPSIN_HIS"/>
    <property type="match status" value="1"/>
</dbReference>
<dbReference type="PROSITE" id="PS50923">
    <property type="entry name" value="SUSHI"/>
    <property type="match status" value="1"/>
</dbReference>
<feature type="disulfide bond" evidence="5">
    <location>
        <begin position="395"/>
        <end position="422"/>
    </location>
</feature>
<evidence type="ECO:0000259" key="7">
    <source>
        <dbReference type="PROSITE" id="PS50240"/>
    </source>
</evidence>
<dbReference type="InterPro" id="IPR018114">
    <property type="entry name" value="TRYPSIN_HIS"/>
</dbReference>
<dbReference type="InterPro" id="IPR051487">
    <property type="entry name" value="Ser/Thr_Proteases_Immune/Dev"/>
</dbReference>
<accession>A0A7R8XFV3</accession>
<dbReference type="Gene3D" id="3.80.10.10">
    <property type="entry name" value="Ribonuclease Inhibitor"/>
    <property type="match status" value="1"/>
</dbReference>
<proteinExistence type="inferred from homology"/>
<name>A0A7R8XFV3_9CRUS</name>
<sequence length="722" mass="82257">MKRKFPKLPTIHLANNYLTTIPVMKSDSLEVLYLYSNQIKNVEFDRWTTPKLKILWLGNNYLTSIPVMKSDSLEELYLYSNQIKNVEFDRWTTPKLKKLSLRNNSLTSIPVMKSDSLEELDLHSNQIKNVEFDRWTTPKLEKLSLGNNSLTSIPVMKSDSLQVLDLHSNQIKNVEFDRWRTPNLWILRMGENSLTSFPGIRSYRLRELDLHSNQIKNVDFDRWTTPKLSILSLGVSANTKVYLQHNRIATIDGWILYRILKEFSYGDGFLNLEELLKECRSETVTKPSLTRPQCPNFVGGPGCIDSQHAQLCNEGTFNTSFACPNETQVCCIRPVAVDPPRHGNAEVTGCGPLPGIINGRFHILSCWNDGLSYKHEPECIQGGKYIIGSKVNYTCEKYYTLRGPRVRTCEANEEWTGPDPLCEPVCGRGNLVPSPQILIRGGKEASPGSSPWQVAIYDVQMKDIICGGALIGRQWVLTAAHCVVYHNHDNTFTVRDVEDFFLYLGKHYRNVSRDDKFVQKLKVTRIIVHEEYPDLESDIALMKLHESVNLTARVQLICLPFNDDLSDDFLDDSQYEFCGPHKGKVAGWGRDASNQATDVLTEVRLTVIPKRECRNRIHMMTEVLPDSITRKTFCAGERKNTSSFGSEDGKEYRTVCEGDSGSPIVFASHNIPKSQWVVEGIVSHIYTKSGQSCSNYEPGQYGVFIRVNKFLHWIEERMSMNS</sequence>
<evidence type="ECO:0000259" key="8">
    <source>
        <dbReference type="PROSITE" id="PS50923"/>
    </source>
</evidence>
<evidence type="ECO:0000313" key="9">
    <source>
        <dbReference type="EMBL" id="CAD7246400.1"/>
    </source>
</evidence>
<dbReference type="PANTHER" id="PTHR24256">
    <property type="entry name" value="TRYPTASE-RELATED"/>
    <property type="match status" value="1"/>
</dbReference>
<reference evidence="9" key="1">
    <citation type="submission" date="2020-11" db="EMBL/GenBank/DDBJ databases">
        <authorList>
            <person name="Tran Van P."/>
        </authorList>
    </citation>
    <scope>NUCLEOTIDE SEQUENCE</scope>
</reference>
<dbReference type="InterPro" id="IPR033116">
    <property type="entry name" value="TRYPSIN_SER"/>
</dbReference>
<dbReference type="PROSITE" id="PS51450">
    <property type="entry name" value="LRR"/>
    <property type="match status" value="3"/>
</dbReference>
<dbReference type="OrthoDB" id="277458at2759"/>
<dbReference type="SMART" id="SM00364">
    <property type="entry name" value="LRR_BAC"/>
    <property type="match status" value="6"/>
</dbReference>
<keyword evidence="2" id="KW-0677">Repeat</keyword>
<dbReference type="EMBL" id="LR900639">
    <property type="protein sequence ID" value="CAD7246400.1"/>
    <property type="molecule type" value="Genomic_DNA"/>
</dbReference>
<dbReference type="FunFam" id="2.40.10.10:FF:000068">
    <property type="entry name" value="transmembrane protease serine 2"/>
    <property type="match status" value="1"/>
</dbReference>
<comment type="similarity">
    <text evidence="4">Belongs to the peptidase S1 family. CLIP subfamily.</text>
</comment>
<dbReference type="SMART" id="SM00032">
    <property type="entry name" value="CCP"/>
    <property type="match status" value="1"/>
</dbReference>
<keyword evidence="3 5" id="KW-1015">Disulfide bond</keyword>
<keyword evidence="1" id="KW-0433">Leucine-rich repeat</keyword>
<evidence type="ECO:0000313" key="10">
    <source>
        <dbReference type="Proteomes" id="UP000677054"/>
    </source>
</evidence>
<dbReference type="PROSITE" id="PS00135">
    <property type="entry name" value="TRYPSIN_SER"/>
    <property type="match status" value="1"/>
</dbReference>
<dbReference type="GO" id="GO:0004252">
    <property type="term" value="F:serine-type endopeptidase activity"/>
    <property type="evidence" value="ECO:0007669"/>
    <property type="project" value="InterPro"/>
</dbReference>
<dbReference type="Gene3D" id="2.10.70.10">
    <property type="entry name" value="Complement Module, domain 1"/>
    <property type="match status" value="1"/>
</dbReference>
<dbReference type="Pfam" id="PF00089">
    <property type="entry name" value="Trypsin"/>
    <property type="match status" value="1"/>
</dbReference>
<dbReference type="CDD" id="cd00190">
    <property type="entry name" value="Tryp_SPc"/>
    <property type="match status" value="1"/>
</dbReference>
<gene>
    <name evidence="9" type="ORF">DSTB1V02_LOCUS6250</name>
</gene>
<dbReference type="InterPro" id="IPR043504">
    <property type="entry name" value="Peptidase_S1_PA_chymotrypsin"/>
</dbReference>
<dbReference type="GO" id="GO:0006508">
    <property type="term" value="P:proteolysis"/>
    <property type="evidence" value="ECO:0007669"/>
    <property type="project" value="UniProtKB-KW"/>
</dbReference>